<dbReference type="EMBL" id="JBHTCC010000004">
    <property type="protein sequence ID" value="MFC7299906.1"/>
    <property type="molecule type" value="Genomic_DNA"/>
</dbReference>
<sequence length="437" mass="49721">MDLNNREISMLVWLSIALMACLLSKNIRPSVYGVVKALCQTTVLMSLILAALWIFLSASLLHFMSLWQLDNLKTTLLWSVTFAFMSMFKVINAGDSKAFFTDTIREALRLGVVVTFITELYTFPLWVEFFLLPLLFTIGGMYVVAQFNPEHAPAEKFCYTLLALIGSALVANGFYQAAQDMRSFFSLENMRDFIVPILLTFLYLPFAYCVSIYASYDASLRRLNNWIKDNALRRFAKRRAVLAFGVDVDFLNRWTQERGAFPPLESKKDVLDSLSEMKRRKQRERRPPVIEPSAGWSPYAAMTYLADQELSMNSYGPKSWGDWQASSGLHAINKEPLIPDNISYVIEGNESVVTKLSVTLFINSLDAPLRSEDVFANACRTILSKANRPDLSQIANRILDVGNDDEILSHGHRVSLRKEMFSGGFSRYQKTFKIEKM</sequence>
<feature type="transmembrane region" description="Helical" evidence="1">
    <location>
        <begin position="43"/>
        <end position="64"/>
    </location>
</feature>
<accession>A0ABW2JAE4</accession>
<dbReference type="PROSITE" id="PS51257">
    <property type="entry name" value="PROKAR_LIPOPROTEIN"/>
    <property type="match status" value="1"/>
</dbReference>
<feature type="transmembrane region" description="Helical" evidence="1">
    <location>
        <begin position="193"/>
        <end position="216"/>
    </location>
</feature>
<reference evidence="3" key="1">
    <citation type="journal article" date="2019" name="Int. J. Syst. Evol. Microbiol.">
        <title>The Global Catalogue of Microorganisms (GCM) 10K type strain sequencing project: providing services to taxonomists for standard genome sequencing and annotation.</title>
        <authorList>
            <consortium name="The Broad Institute Genomics Platform"/>
            <consortium name="The Broad Institute Genome Sequencing Center for Infectious Disease"/>
            <person name="Wu L."/>
            <person name="Ma J."/>
        </authorList>
    </citation>
    <scope>NUCLEOTIDE SEQUENCE [LARGE SCALE GENOMIC DNA]</scope>
    <source>
        <strain evidence="3">CCUG 36956</strain>
    </source>
</reference>
<keyword evidence="3" id="KW-1185">Reference proteome</keyword>
<evidence type="ECO:0000313" key="3">
    <source>
        <dbReference type="Proteomes" id="UP001596379"/>
    </source>
</evidence>
<feature type="transmembrane region" description="Helical" evidence="1">
    <location>
        <begin position="6"/>
        <end position="23"/>
    </location>
</feature>
<keyword evidence="1" id="KW-0812">Transmembrane</keyword>
<gene>
    <name evidence="2" type="ORF">ACFQO0_15815</name>
</gene>
<keyword evidence="1" id="KW-0472">Membrane</keyword>
<evidence type="ECO:0000256" key="1">
    <source>
        <dbReference type="SAM" id="Phobius"/>
    </source>
</evidence>
<evidence type="ECO:0000313" key="2">
    <source>
        <dbReference type="EMBL" id="MFC7299906.1"/>
    </source>
</evidence>
<dbReference type="RefSeq" id="WP_041296404.1">
    <property type="nucleotide sequence ID" value="NZ_JBHTCC010000004.1"/>
</dbReference>
<proteinExistence type="predicted"/>
<keyword evidence="1" id="KW-1133">Transmembrane helix</keyword>
<organism evidence="2 3">
    <name type="scientific">Herminiimonas aquatilis</name>
    <dbReference type="NCBI Taxonomy" id="345342"/>
    <lineage>
        <taxon>Bacteria</taxon>
        <taxon>Pseudomonadati</taxon>
        <taxon>Pseudomonadota</taxon>
        <taxon>Betaproteobacteria</taxon>
        <taxon>Burkholderiales</taxon>
        <taxon>Oxalobacteraceae</taxon>
        <taxon>Herminiimonas</taxon>
    </lineage>
</organism>
<protein>
    <submittedName>
        <fullName evidence="2">Uncharacterized protein</fullName>
    </submittedName>
</protein>
<name>A0ABW2JAE4_9BURK</name>
<feature type="transmembrane region" description="Helical" evidence="1">
    <location>
        <begin position="129"/>
        <end position="145"/>
    </location>
</feature>
<feature type="transmembrane region" description="Helical" evidence="1">
    <location>
        <begin position="157"/>
        <end position="178"/>
    </location>
</feature>
<dbReference type="Proteomes" id="UP001596379">
    <property type="component" value="Unassembled WGS sequence"/>
</dbReference>
<comment type="caution">
    <text evidence="2">The sequence shown here is derived from an EMBL/GenBank/DDBJ whole genome shotgun (WGS) entry which is preliminary data.</text>
</comment>